<evidence type="ECO:0008006" key="4">
    <source>
        <dbReference type="Google" id="ProtNLM"/>
    </source>
</evidence>
<keyword evidence="1" id="KW-0472">Membrane</keyword>
<keyword evidence="1" id="KW-1133">Transmembrane helix</keyword>
<protein>
    <recommendedName>
        <fullName evidence="4">GrpB family protein</fullName>
    </recommendedName>
</protein>
<dbReference type="Proteomes" id="UP000654471">
    <property type="component" value="Unassembled WGS sequence"/>
</dbReference>
<feature type="transmembrane region" description="Helical" evidence="1">
    <location>
        <begin position="216"/>
        <end position="236"/>
    </location>
</feature>
<sequence length="240" mass="25864">MPFADERHTVTISAYRPTWPEEFELLAARLRAALGDQAVAVDHVGSTSVPGLPAKDCIDVQVRMRSLDTARDAVDGRDRLPVPSRALERHGNPFRPPLRQARLRTACRSPYLQCPPTGARWPQLPLCAAVPRLSAGRCGGPGRLGRIQAAARRHPYGAAVGGGIWCAAIAGLSVYAARQPVARLEFGRRHGAMIAAWGLLYVAVLVPGMIWFQGAAVWWVSGAVLVALPGLIGGYLEARR</sequence>
<name>A0ABQ2V3E5_9ACTN</name>
<reference evidence="3" key="1">
    <citation type="journal article" date="2019" name="Int. J. Syst. Evol. Microbiol.">
        <title>The Global Catalogue of Microorganisms (GCM) 10K type strain sequencing project: providing services to taxonomists for standard genome sequencing and annotation.</title>
        <authorList>
            <consortium name="The Broad Institute Genomics Platform"/>
            <consortium name="The Broad Institute Genome Sequencing Center for Infectious Disease"/>
            <person name="Wu L."/>
            <person name="Ma J."/>
        </authorList>
    </citation>
    <scope>NUCLEOTIDE SEQUENCE [LARGE SCALE GENOMIC DNA]</scope>
    <source>
        <strain evidence="3">JCM 3399</strain>
    </source>
</reference>
<proteinExistence type="predicted"/>
<dbReference type="EMBL" id="BMRP01000011">
    <property type="protein sequence ID" value="GGU66699.1"/>
    <property type="molecule type" value="Genomic_DNA"/>
</dbReference>
<evidence type="ECO:0000313" key="2">
    <source>
        <dbReference type="EMBL" id="GGU66699.1"/>
    </source>
</evidence>
<dbReference type="PANTHER" id="PTHR34822:SF1">
    <property type="entry name" value="GRPB FAMILY PROTEIN"/>
    <property type="match status" value="1"/>
</dbReference>
<accession>A0ABQ2V3E5</accession>
<dbReference type="PANTHER" id="PTHR34822">
    <property type="entry name" value="GRPB DOMAIN PROTEIN (AFU_ORTHOLOGUE AFUA_1G01530)"/>
    <property type="match status" value="1"/>
</dbReference>
<evidence type="ECO:0000313" key="3">
    <source>
        <dbReference type="Proteomes" id="UP000654471"/>
    </source>
</evidence>
<evidence type="ECO:0000256" key="1">
    <source>
        <dbReference type="SAM" id="Phobius"/>
    </source>
</evidence>
<feature type="transmembrane region" description="Helical" evidence="1">
    <location>
        <begin position="156"/>
        <end position="178"/>
    </location>
</feature>
<keyword evidence="3" id="KW-1185">Reference proteome</keyword>
<dbReference type="InterPro" id="IPR043519">
    <property type="entry name" value="NT_sf"/>
</dbReference>
<keyword evidence="1" id="KW-0812">Transmembrane</keyword>
<dbReference type="Pfam" id="PF04229">
    <property type="entry name" value="GrpB"/>
    <property type="match status" value="1"/>
</dbReference>
<gene>
    <name evidence="2" type="ORF">GCM10010211_34840</name>
</gene>
<dbReference type="SUPFAM" id="SSF81301">
    <property type="entry name" value="Nucleotidyltransferase"/>
    <property type="match status" value="1"/>
</dbReference>
<feature type="transmembrane region" description="Helical" evidence="1">
    <location>
        <begin position="190"/>
        <end position="210"/>
    </location>
</feature>
<dbReference type="InterPro" id="IPR007344">
    <property type="entry name" value="GrpB/CoaE"/>
</dbReference>
<organism evidence="2 3">
    <name type="scientific">Streptomyces albospinus</name>
    <dbReference type="NCBI Taxonomy" id="285515"/>
    <lineage>
        <taxon>Bacteria</taxon>
        <taxon>Bacillati</taxon>
        <taxon>Actinomycetota</taxon>
        <taxon>Actinomycetes</taxon>
        <taxon>Kitasatosporales</taxon>
        <taxon>Streptomycetaceae</taxon>
        <taxon>Streptomyces</taxon>
    </lineage>
</organism>
<comment type="caution">
    <text evidence="2">The sequence shown here is derived from an EMBL/GenBank/DDBJ whole genome shotgun (WGS) entry which is preliminary data.</text>
</comment>
<dbReference type="Gene3D" id="3.30.460.10">
    <property type="entry name" value="Beta Polymerase, domain 2"/>
    <property type="match status" value="1"/>
</dbReference>